<protein>
    <submittedName>
        <fullName evidence="2">AICARFT/IMPCHase bienzyme family protein</fullName>
    </submittedName>
</protein>
<proteinExistence type="predicted"/>
<dbReference type="SMART" id="SM00798">
    <property type="entry name" value="AICARFT_IMPCHas"/>
    <property type="match status" value="1"/>
</dbReference>
<dbReference type="Pfam" id="PF01808">
    <property type="entry name" value="AICARFT_IMPCHas"/>
    <property type="match status" value="1"/>
</dbReference>
<dbReference type="SUPFAM" id="SSF53927">
    <property type="entry name" value="Cytidine deaminase-like"/>
    <property type="match status" value="1"/>
</dbReference>
<name>A0A1V3XHR3_MYCKA</name>
<dbReference type="InterPro" id="IPR024051">
    <property type="entry name" value="AICAR_Tfase_dup_dom_sf"/>
</dbReference>
<dbReference type="PANTHER" id="PTHR11692:SF0">
    <property type="entry name" value="BIFUNCTIONAL PURINE BIOSYNTHESIS PROTEIN ATIC"/>
    <property type="match status" value="1"/>
</dbReference>
<evidence type="ECO:0000256" key="1">
    <source>
        <dbReference type="SAM" id="MobiDB-lite"/>
    </source>
</evidence>
<dbReference type="InterPro" id="IPR002695">
    <property type="entry name" value="PurH-like"/>
</dbReference>
<dbReference type="Gene3D" id="3.40.140.20">
    <property type="match status" value="1"/>
</dbReference>
<dbReference type="PANTHER" id="PTHR11692">
    <property type="entry name" value="BIFUNCTIONAL PURINE BIOSYNTHESIS PROTEIN PURH"/>
    <property type="match status" value="1"/>
</dbReference>
<sequence>MQQRDQLDAPGDNPANWTLATGEPATPATLTDLVFAWRACRAVKSNAIVIVADGATVGVGMGQVNRVDAARLAVERGNARGGERVRGAVAASDAFFPFPDGLQTLTAAGVTAIVHPGGSVRDDEVTAAAAEAGSPYISPEHATSPTEVRQVPGKSQFKSTLVARRKMAS</sequence>
<dbReference type="GO" id="GO:0004643">
    <property type="term" value="F:phosphoribosylaminoimidazolecarboxamide formyltransferase activity"/>
    <property type="evidence" value="ECO:0007669"/>
    <property type="project" value="InterPro"/>
</dbReference>
<dbReference type="GO" id="GO:0005829">
    <property type="term" value="C:cytosol"/>
    <property type="evidence" value="ECO:0007669"/>
    <property type="project" value="TreeGrafter"/>
</dbReference>
<gene>
    <name evidence="2" type="ORF">BZL30_2921</name>
</gene>
<evidence type="ECO:0000313" key="2">
    <source>
        <dbReference type="EMBL" id="OOK78744.1"/>
    </source>
</evidence>
<feature type="region of interest" description="Disordered" evidence="1">
    <location>
        <begin position="1"/>
        <end position="23"/>
    </location>
</feature>
<dbReference type="AlphaFoldDB" id="A0A1V3XHR3"/>
<organism evidence="2 3">
    <name type="scientific">Mycobacterium kansasii</name>
    <dbReference type="NCBI Taxonomy" id="1768"/>
    <lineage>
        <taxon>Bacteria</taxon>
        <taxon>Bacillati</taxon>
        <taxon>Actinomycetota</taxon>
        <taxon>Actinomycetes</taxon>
        <taxon>Mycobacteriales</taxon>
        <taxon>Mycobacteriaceae</taxon>
        <taxon>Mycobacterium</taxon>
    </lineage>
</organism>
<dbReference type="Proteomes" id="UP000189229">
    <property type="component" value="Unassembled WGS sequence"/>
</dbReference>
<reference evidence="2 3" key="1">
    <citation type="submission" date="2017-02" db="EMBL/GenBank/DDBJ databases">
        <title>Complete genome sequences of Mycobacterium kansasii strains isolated from rhesus macaques.</title>
        <authorList>
            <person name="Panda A."/>
            <person name="Nagaraj S."/>
            <person name="Zhao X."/>
            <person name="Tettelin H."/>
            <person name="Detolla L.J."/>
        </authorList>
    </citation>
    <scope>NUCLEOTIDE SEQUENCE [LARGE SCALE GENOMIC DNA]</scope>
    <source>
        <strain evidence="2 3">11-3813</strain>
    </source>
</reference>
<dbReference type="GO" id="GO:0003937">
    <property type="term" value="F:IMP cyclohydrolase activity"/>
    <property type="evidence" value="ECO:0007669"/>
    <property type="project" value="InterPro"/>
</dbReference>
<comment type="caution">
    <text evidence="2">The sequence shown here is derived from an EMBL/GenBank/DDBJ whole genome shotgun (WGS) entry which is preliminary data.</text>
</comment>
<evidence type="ECO:0000313" key="3">
    <source>
        <dbReference type="Proteomes" id="UP000189229"/>
    </source>
</evidence>
<dbReference type="EMBL" id="MVBM01000002">
    <property type="protein sequence ID" value="OOK78744.1"/>
    <property type="molecule type" value="Genomic_DNA"/>
</dbReference>
<accession>A0A1V3XHR3</accession>
<feature type="region of interest" description="Disordered" evidence="1">
    <location>
        <begin position="131"/>
        <end position="169"/>
    </location>
</feature>
<dbReference type="GO" id="GO:0006189">
    <property type="term" value="P:'de novo' IMP biosynthetic process"/>
    <property type="evidence" value="ECO:0007669"/>
    <property type="project" value="TreeGrafter"/>
</dbReference>
<dbReference type="InterPro" id="IPR016193">
    <property type="entry name" value="Cytidine_deaminase-like"/>
</dbReference>